<keyword evidence="2" id="KW-0500">Molybdenum</keyword>
<dbReference type="PRINTS" id="PR00407">
    <property type="entry name" value="EUMOPTERIN"/>
</dbReference>
<dbReference type="Gene3D" id="3.90.420.10">
    <property type="entry name" value="Oxidoreductase, molybdopterin-binding domain"/>
    <property type="match status" value="1"/>
</dbReference>
<name>A0ABW4EUV0_9PSEU</name>
<dbReference type="Pfam" id="PF00174">
    <property type="entry name" value="Oxidored_molyb"/>
    <property type="match status" value="1"/>
</dbReference>
<organism evidence="7 8">
    <name type="scientific">Pseudonocardia yunnanensis</name>
    <dbReference type="NCBI Taxonomy" id="58107"/>
    <lineage>
        <taxon>Bacteria</taxon>
        <taxon>Bacillati</taxon>
        <taxon>Actinomycetota</taxon>
        <taxon>Actinomycetes</taxon>
        <taxon>Pseudonocardiales</taxon>
        <taxon>Pseudonocardiaceae</taxon>
        <taxon>Pseudonocardia</taxon>
    </lineage>
</organism>
<protein>
    <submittedName>
        <fullName evidence="7">Sulfite oxidase</fullName>
    </submittedName>
</protein>
<dbReference type="SUPFAM" id="SSF81296">
    <property type="entry name" value="E set domains"/>
    <property type="match status" value="1"/>
</dbReference>
<evidence type="ECO:0000259" key="6">
    <source>
        <dbReference type="Pfam" id="PF03404"/>
    </source>
</evidence>
<evidence type="ECO:0000256" key="3">
    <source>
        <dbReference type="ARBA" id="ARBA00022723"/>
    </source>
</evidence>
<reference evidence="8" key="1">
    <citation type="journal article" date="2019" name="Int. J. Syst. Evol. Microbiol.">
        <title>The Global Catalogue of Microorganisms (GCM) 10K type strain sequencing project: providing services to taxonomists for standard genome sequencing and annotation.</title>
        <authorList>
            <consortium name="The Broad Institute Genomics Platform"/>
            <consortium name="The Broad Institute Genome Sequencing Center for Infectious Disease"/>
            <person name="Wu L."/>
            <person name="Ma J."/>
        </authorList>
    </citation>
    <scope>NUCLEOTIDE SEQUENCE [LARGE SCALE GENOMIC DNA]</scope>
    <source>
        <strain evidence="8">CCM 7043</strain>
    </source>
</reference>
<dbReference type="PANTHER" id="PTHR19372">
    <property type="entry name" value="SULFITE REDUCTASE"/>
    <property type="match status" value="1"/>
</dbReference>
<dbReference type="InterPro" id="IPR008335">
    <property type="entry name" value="Mopterin_OxRdtase_euk"/>
</dbReference>
<evidence type="ECO:0000259" key="5">
    <source>
        <dbReference type="Pfam" id="PF00174"/>
    </source>
</evidence>
<proteinExistence type="predicted"/>
<dbReference type="Proteomes" id="UP001597114">
    <property type="component" value="Unassembled WGS sequence"/>
</dbReference>
<accession>A0ABW4EUV0</accession>
<dbReference type="RefSeq" id="WP_344724540.1">
    <property type="nucleotide sequence ID" value="NZ_BAAAUS010000026.1"/>
</dbReference>
<comment type="cofactor">
    <cofactor evidence="1">
        <name>Mo-molybdopterin</name>
        <dbReference type="ChEBI" id="CHEBI:71302"/>
    </cofactor>
</comment>
<feature type="domain" description="Moybdenum cofactor oxidoreductase dimerisation" evidence="6">
    <location>
        <begin position="245"/>
        <end position="359"/>
    </location>
</feature>
<comment type="caution">
    <text evidence="7">The sequence shown here is derived from an EMBL/GenBank/DDBJ whole genome shotgun (WGS) entry which is preliminary data.</text>
</comment>
<feature type="domain" description="Oxidoreductase molybdopterin-binding" evidence="5">
    <location>
        <begin position="42"/>
        <end position="217"/>
    </location>
</feature>
<evidence type="ECO:0000256" key="4">
    <source>
        <dbReference type="ARBA" id="ARBA00023002"/>
    </source>
</evidence>
<dbReference type="InterPro" id="IPR014756">
    <property type="entry name" value="Ig_E-set"/>
</dbReference>
<dbReference type="CDD" id="cd02110">
    <property type="entry name" value="SO_family_Moco_dimer"/>
    <property type="match status" value="1"/>
</dbReference>
<evidence type="ECO:0000313" key="7">
    <source>
        <dbReference type="EMBL" id="MFD1517775.1"/>
    </source>
</evidence>
<dbReference type="EMBL" id="JBHUCO010000011">
    <property type="protein sequence ID" value="MFD1517775.1"/>
    <property type="molecule type" value="Genomic_DNA"/>
</dbReference>
<keyword evidence="4" id="KW-0560">Oxidoreductase</keyword>
<dbReference type="Gene3D" id="2.60.40.650">
    <property type="match status" value="1"/>
</dbReference>
<evidence type="ECO:0000313" key="8">
    <source>
        <dbReference type="Proteomes" id="UP001597114"/>
    </source>
</evidence>
<dbReference type="InterPro" id="IPR005066">
    <property type="entry name" value="MoCF_OxRdtse_dimer"/>
</dbReference>
<keyword evidence="3" id="KW-0479">Metal-binding</keyword>
<dbReference type="PANTHER" id="PTHR19372:SF7">
    <property type="entry name" value="SULFITE OXIDASE, MITOCHONDRIAL"/>
    <property type="match status" value="1"/>
</dbReference>
<evidence type="ECO:0000256" key="2">
    <source>
        <dbReference type="ARBA" id="ARBA00022505"/>
    </source>
</evidence>
<dbReference type="SUPFAM" id="SSF56524">
    <property type="entry name" value="Oxidoreductase molybdopterin-binding domain"/>
    <property type="match status" value="1"/>
</dbReference>
<dbReference type="Pfam" id="PF03404">
    <property type="entry name" value="Mo-co_dimer"/>
    <property type="match status" value="1"/>
</dbReference>
<evidence type="ECO:0000256" key="1">
    <source>
        <dbReference type="ARBA" id="ARBA00001924"/>
    </source>
</evidence>
<gene>
    <name evidence="7" type="ORF">ACFSJD_09765</name>
</gene>
<dbReference type="InterPro" id="IPR000572">
    <property type="entry name" value="OxRdtase_Mopterin-bd_dom"/>
</dbReference>
<dbReference type="InterPro" id="IPR036374">
    <property type="entry name" value="OxRdtase_Mopterin-bd_sf"/>
</dbReference>
<sequence>MSAGTEHVMVVHEQDPYNAEPTPSALAEHALTPVGVFYGRNHGTIPVIAPQEWRLRIDGMVEHPLELSLADLKQRFAHREVVATLQCAGNRRAGLQAVRDIPGQHPWGAGATSTARWGGAGLADVLAAAGMRPGVTDIEFEAPDIAGEATPPQPYGSSISAAKATAGETMLIWEMNGKPLPVEHGGPVRVVVPGHIGARSVKWIERITAQDHPSDNFFQASAYRLLPADADPARTGIGDGFALTAVALNSAILRPDDHAVLPSGPTTIKGYAYAGDDRGIARVDVSVDGGRTWLQAELEEDLGPWAWRFWHATVGLPVGEVTITARAWDTTAAVQPEHPESVWNPPGYINNSWPAITVSVHDVAG</sequence>
<keyword evidence="8" id="KW-1185">Reference proteome</keyword>